<dbReference type="GO" id="GO:0003824">
    <property type="term" value="F:catalytic activity"/>
    <property type="evidence" value="ECO:0007669"/>
    <property type="project" value="InterPro"/>
</dbReference>
<evidence type="ECO:0000259" key="1">
    <source>
        <dbReference type="Pfam" id="PF00668"/>
    </source>
</evidence>
<dbReference type="GO" id="GO:0044550">
    <property type="term" value="P:secondary metabolite biosynthetic process"/>
    <property type="evidence" value="ECO:0007669"/>
    <property type="project" value="TreeGrafter"/>
</dbReference>
<name>A0A7X0J0D1_9SPHI</name>
<evidence type="ECO:0000313" key="2">
    <source>
        <dbReference type="EMBL" id="MBB6498473.1"/>
    </source>
</evidence>
<dbReference type="PANTHER" id="PTHR45527">
    <property type="entry name" value="NONRIBOSOMAL PEPTIDE SYNTHETASE"/>
    <property type="match status" value="1"/>
</dbReference>
<feature type="domain" description="Condensation" evidence="1">
    <location>
        <begin position="80"/>
        <end position="217"/>
    </location>
</feature>
<evidence type="ECO:0000313" key="3">
    <source>
        <dbReference type="Proteomes" id="UP000521017"/>
    </source>
</evidence>
<dbReference type="PANTHER" id="PTHR45527:SF1">
    <property type="entry name" value="FATTY ACID SYNTHASE"/>
    <property type="match status" value="1"/>
</dbReference>
<dbReference type="Pfam" id="PF00668">
    <property type="entry name" value="Condensation"/>
    <property type="match status" value="1"/>
</dbReference>
<sequence>MINQNLADVKSLLEKANDLGIEIFLEDDDLIVETLEETEIDEDFWDELKKNKPHLITYFKENTNLSAVDKIQAVSTGMNRIPLSFSQERLWFIDQLEGSVPYHITEVLELHGELSEEALVYALQTIINRHEVLRTVIRQEDGLAYQVVLPADSWQLSAIEAGEDIQQAVAAFRQQTFDLAADHMLRAGLLGTATGGQLLVITIHHIASDGWSSSIIV</sequence>
<dbReference type="Gene3D" id="3.30.559.10">
    <property type="entry name" value="Chloramphenicol acetyltransferase-like domain"/>
    <property type="match status" value="1"/>
</dbReference>
<accession>A0A7X0J0D1</accession>
<dbReference type="GO" id="GO:0031177">
    <property type="term" value="F:phosphopantetheine binding"/>
    <property type="evidence" value="ECO:0007669"/>
    <property type="project" value="TreeGrafter"/>
</dbReference>
<dbReference type="RefSeq" id="WP_221450840.1">
    <property type="nucleotide sequence ID" value="NZ_JACHCC010000001.1"/>
</dbReference>
<dbReference type="GO" id="GO:0043041">
    <property type="term" value="P:amino acid activation for nonribosomal peptide biosynthetic process"/>
    <property type="evidence" value="ECO:0007669"/>
    <property type="project" value="TreeGrafter"/>
</dbReference>
<comment type="caution">
    <text evidence="2">The sequence shown here is derived from an EMBL/GenBank/DDBJ whole genome shotgun (WGS) entry which is preliminary data.</text>
</comment>
<feature type="non-terminal residue" evidence="2">
    <location>
        <position position="217"/>
    </location>
</feature>
<dbReference type="InterPro" id="IPR001242">
    <property type="entry name" value="Condensation_dom"/>
</dbReference>
<dbReference type="GO" id="GO:0005829">
    <property type="term" value="C:cytosol"/>
    <property type="evidence" value="ECO:0007669"/>
    <property type="project" value="TreeGrafter"/>
</dbReference>
<protein>
    <recommendedName>
        <fullName evidence="1">Condensation domain-containing protein</fullName>
    </recommendedName>
</protein>
<organism evidence="2 3">
    <name type="scientific">Pedobacter cryoconitis</name>
    <dbReference type="NCBI Taxonomy" id="188932"/>
    <lineage>
        <taxon>Bacteria</taxon>
        <taxon>Pseudomonadati</taxon>
        <taxon>Bacteroidota</taxon>
        <taxon>Sphingobacteriia</taxon>
        <taxon>Sphingobacteriales</taxon>
        <taxon>Sphingobacteriaceae</taxon>
        <taxon>Pedobacter</taxon>
    </lineage>
</organism>
<dbReference type="AlphaFoldDB" id="A0A7X0J0D1"/>
<proteinExistence type="predicted"/>
<dbReference type="InterPro" id="IPR023213">
    <property type="entry name" value="CAT-like_dom_sf"/>
</dbReference>
<dbReference type="SUPFAM" id="SSF52777">
    <property type="entry name" value="CoA-dependent acyltransferases"/>
    <property type="match status" value="1"/>
</dbReference>
<reference evidence="2 3" key="1">
    <citation type="submission" date="2020-08" db="EMBL/GenBank/DDBJ databases">
        <title>Genomic Encyclopedia of Type Strains, Phase IV (KMG-V): Genome sequencing to study the core and pangenomes of soil and plant-associated prokaryotes.</title>
        <authorList>
            <person name="Whitman W."/>
        </authorList>
    </citation>
    <scope>NUCLEOTIDE SEQUENCE [LARGE SCALE GENOMIC DNA]</scope>
    <source>
        <strain evidence="2 3">M2T3</strain>
    </source>
</reference>
<dbReference type="EMBL" id="JACHCC010000001">
    <property type="protein sequence ID" value="MBB6498473.1"/>
    <property type="molecule type" value="Genomic_DNA"/>
</dbReference>
<gene>
    <name evidence="2" type="ORF">HDF25_000597</name>
</gene>
<dbReference type="Proteomes" id="UP000521017">
    <property type="component" value="Unassembled WGS sequence"/>
</dbReference>